<keyword evidence="3" id="KW-0970">Cilium biogenesis/degradation</keyword>
<evidence type="ECO:0000256" key="6">
    <source>
        <dbReference type="ARBA" id="ARBA00025165"/>
    </source>
</evidence>
<dbReference type="PANTHER" id="PTHR22118:SF14">
    <property type="entry name" value="DYNEIN AXONEMAL ASSEMBLY FACTOR 3"/>
    <property type="match status" value="1"/>
</dbReference>
<dbReference type="InterPro" id="IPR028235">
    <property type="entry name" value="DNAAF3_C"/>
</dbReference>
<comment type="function">
    <text evidence="6">Required for the assembly of axonemal inner and outer dynein arms. Involved in preassembly of dyneins into complexes before their transport into cilia.</text>
</comment>
<dbReference type="InterPro" id="IPR027974">
    <property type="entry name" value="DUF4470"/>
</dbReference>
<organism evidence="10 11">
    <name type="scientific">Branchiostoma lanceolatum</name>
    <name type="common">Common lancelet</name>
    <name type="synonym">Amphioxus lanceolatum</name>
    <dbReference type="NCBI Taxonomy" id="7740"/>
    <lineage>
        <taxon>Eukaryota</taxon>
        <taxon>Metazoa</taxon>
        <taxon>Chordata</taxon>
        <taxon>Cephalochordata</taxon>
        <taxon>Leptocardii</taxon>
        <taxon>Amphioxiformes</taxon>
        <taxon>Branchiostomatidae</taxon>
        <taxon>Branchiostoma</taxon>
    </lineage>
</organism>
<evidence type="ECO:0000256" key="5">
    <source>
        <dbReference type="ARBA" id="ARBA00024431"/>
    </source>
</evidence>
<evidence type="ECO:0000313" key="10">
    <source>
        <dbReference type="EMBL" id="CAH1250408.1"/>
    </source>
</evidence>
<comment type="similarity">
    <text evidence="1">Belongs to the DNAAF3 family.</text>
</comment>
<feature type="domain" description="Dynein assembly factor 3 C-terminal" evidence="9">
    <location>
        <begin position="154"/>
        <end position="486"/>
    </location>
</feature>
<evidence type="ECO:0000256" key="2">
    <source>
        <dbReference type="ARBA" id="ARBA00022490"/>
    </source>
</evidence>
<feature type="region of interest" description="Disordered" evidence="7">
    <location>
        <begin position="326"/>
        <end position="375"/>
    </location>
</feature>
<name>A0A8K0EEV4_BRALA</name>
<evidence type="ECO:0000313" key="11">
    <source>
        <dbReference type="Proteomes" id="UP000838412"/>
    </source>
</evidence>
<dbReference type="GO" id="GO:0070286">
    <property type="term" value="P:axonemal dynein complex assembly"/>
    <property type="evidence" value="ECO:0007669"/>
    <property type="project" value="InterPro"/>
</dbReference>
<dbReference type="PANTHER" id="PTHR22118">
    <property type="entry name" value="DYNEIN ASSEMBLY FACTOR 3, AXONEMAL"/>
    <property type="match status" value="1"/>
</dbReference>
<dbReference type="Pfam" id="PF14737">
    <property type="entry name" value="DUF4470"/>
    <property type="match status" value="1"/>
</dbReference>
<dbReference type="Pfam" id="PF14740">
    <property type="entry name" value="DUF4471"/>
    <property type="match status" value="1"/>
</dbReference>
<evidence type="ECO:0000256" key="1">
    <source>
        <dbReference type="ARBA" id="ARBA00010449"/>
    </source>
</evidence>
<keyword evidence="2" id="KW-0963">Cytoplasm</keyword>
<dbReference type="AlphaFoldDB" id="A0A8K0EEV4"/>
<feature type="compositionally biased region" description="Acidic residues" evidence="7">
    <location>
        <begin position="344"/>
        <end position="357"/>
    </location>
</feature>
<reference evidence="10" key="1">
    <citation type="submission" date="2022-01" db="EMBL/GenBank/DDBJ databases">
        <authorList>
            <person name="Braso-Vives M."/>
        </authorList>
    </citation>
    <scope>NUCLEOTIDE SEQUENCE</scope>
</reference>
<gene>
    <name evidence="10" type="primary">DNAAF3</name>
    <name evidence="10" type="ORF">BLAG_LOCUS11161</name>
</gene>
<evidence type="ECO:0000256" key="3">
    <source>
        <dbReference type="ARBA" id="ARBA00022794"/>
    </source>
</evidence>
<dbReference type="GO" id="GO:0044458">
    <property type="term" value="P:motile cilium assembly"/>
    <property type="evidence" value="ECO:0007669"/>
    <property type="project" value="TreeGrafter"/>
</dbReference>
<evidence type="ECO:0000259" key="9">
    <source>
        <dbReference type="Pfam" id="PF14740"/>
    </source>
</evidence>
<feature type="compositionally biased region" description="Basic and acidic residues" evidence="7">
    <location>
        <begin position="326"/>
        <end position="337"/>
    </location>
</feature>
<dbReference type="GO" id="GO:0120293">
    <property type="term" value="C:dynein axonemal particle"/>
    <property type="evidence" value="ECO:0007669"/>
    <property type="project" value="UniProtKB-SubCell"/>
</dbReference>
<dbReference type="OrthoDB" id="538817at2759"/>
<feature type="domain" description="DUF4470" evidence="8">
    <location>
        <begin position="14"/>
        <end position="121"/>
    </location>
</feature>
<evidence type="ECO:0000259" key="8">
    <source>
        <dbReference type="Pfam" id="PF14737"/>
    </source>
</evidence>
<sequence>MASKGTEGFGNITWWGFSPAQDLQDLGKELRLEKLTLSESAEPSRDLNVLLVGAGDCRHILKTIAQSYRWQRRKINFYVVENQLELLLRHLLLLNIALEPPGRMGLQEKTELYLEVLGDALVREQTADYIRTKATDFIKLITDVDKLARDMPLIDMSMLKFRERDAMEAICKFWRDTENKSFDIVKFWDARQRRYLEVRYDSRKNVYDWDRTMKLHEKDAKILHGSEYNRWRDTGVAFQVREGDYTAGNRTLASGVLIKREGERIPARGYWGDIATGPFISHGIESENQDLFKTANGLHTGCCSFVSEYNLLAMFHEILHKERYVPPKEEKEAEGKKGATLTEITEEEDEEEEDEGTEQTSGTSGGGDGTNKDEQEVNHDRTMPFITPCPPPPALIPCPEFKVHFLPMNACSDIPRRSKYAGLFDVVFFATGMVHGITPELNATLADEAVIIVETAKYLIDLRNEQLEQFGSKVNEMAATAGWKPISTCDFTKDVFAKFQFKRGS</sequence>
<protein>
    <recommendedName>
        <fullName evidence="5">Dynein axonemal assembly factor 3</fullName>
    </recommendedName>
</protein>
<accession>A0A8K0EEV4</accession>
<proteinExistence type="inferred from homology"/>
<evidence type="ECO:0000256" key="7">
    <source>
        <dbReference type="SAM" id="MobiDB-lite"/>
    </source>
</evidence>
<comment type="subcellular location">
    <subcellularLocation>
        <location evidence="4">Dynein axonemal particle</location>
    </subcellularLocation>
</comment>
<dbReference type="EMBL" id="OV696703">
    <property type="protein sequence ID" value="CAH1250408.1"/>
    <property type="molecule type" value="Genomic_DNA"/>
</dbReference>
<keyword evidence="11" id="KW-1185">Reference proteome</keyword>
<dbReference type="Proteomes" id="UP000838412">
    <property type="component" value="Chromosome 18"/>
</dbReference>
<dbReference type="InterPro" id="IPR039304">
    <property type="entry name" value="DNAAF3"/>
</dbReference>
<evidence type="ECO:0000256" key="4">
    <source>
        <dbReference type="ARBA" id="ARBA00024190"/>
    </source>
</evidence>